<evidence type="ECO:0000256" key="1">
    <source>
        <dbReference type="SAM" id="Phobius"/>
    </source>
</evidence>
<reference evidence="2" key="1">
    <citation type="submission" date="2013-12" db="EMBL/GenBank/DDBJ databases">
        <authorList>
            <person name="Genoscope - CEA"/>
        </authorList>
    </citation>
    <scope>NUCLEOTIDE SEQUENCE</scope>
    <source>
        <strain evidence="2">CBS 1993</strain>
    </source>
</reference>
<evidence type="ECO:0000313" key="2">
    <source>
        <dbReference type="EMBL" id="CDK25709.1"/>
    </source>
</evidence>
<keyword evidence="1" id="KW-0472">Membrane</keyword>
<dbReference type="RefSeq" id="XP_022457720.1">
    <property type="nucleotide sequence ID" value="XM_022603883.1"/>
</dbReference>
<accession>W6MHH2</accession>
<organism evidence="2 3">
    <name type="scientific">Kuraishia capsulata CBS 1993</name>
    <dbReference type="NCBI Taxonomy" id="1382522"/>
    <lineage>
        <taxon>Eukaryota</taxon>
        <taxon>Fungi</taxon>
        <taxon>Dikarya</taxon>
        <taxon>Ascomycota</taxon>
        <taxon>Saccharomycotina</taxon>
        <taxon>Pichiomycetes</taxon>
        <taxon>Pichiales</taxon>
        <taxon>Pichiaceae</taxon>
        <taxon>Kuraishia</taxon>
    </lineage>
</organism>
<keyword evidence="1" id="KW-0812">Transmembrane</keyword>
<keyword evidence="3" id="KW-1185">Reference proteome</keyword>
<dbReference type="GeneID" id="34519108"/>
<evidence type="ECO:0000313" key="3">
    <source>
        <dbReference type="Proteomes" id="UP000019384"/>
    </source>
</evidence>
<dbReference type="HOGENOM" id="CLU_1643968_0_0_1"/>
<keyword evidence="1" id="KW-1133">Transmembrane helix</keyword>
<sequence>MSALTIDKPRIRDSKFVKSYFCLSVVGICISLFLVCVYPYTYDHENTSTAEAKLGQIGWRTSLVQLIADVPKLLADMATISYSSLLMLKMMVVRSSAKKITLIVEYDLESKSNGMKDKVVDVKEEFPTWSAFMAAGGPLAALVFISDYTSIVGKETGWSFQ</sequence>
<dbReference type="AlphaFoldDB" id="W6MHH2"/>
<name>W6MHH2_9ASCO</name>
<proteinExistence type="predicted"/>
<dbReference type="Proteomes" id="UP000019384">
    <property type="component" value="Unassembled WGS sequence"/>
</dbReference>
<gene>
    <name evidence="2" type="ORF">KUCA_T00001679001</name>
</gene>
<feature type="transmembrane region" description="Helical" evidence="1">
    <location>
        <begin position="20"/>
        <end position="40"/>
    </location>
</feature>
<protein>
    <submittedName>
        <fullName evidence="2">Uncharacterized protein</fullName>
    </submittedName>
</protein>
<dbReference type="EMBL" id="HG793126">
    <property type="protein sequence ID" value="CDK25709.1"/>
    <property type="molecule type" value="Genomic_DNA"/>
</dbReference>
<reference evidence="2" key="2">
    <citation type="submission" date="2014-02" db="EMBL/GenBank/DDBJ databases">
        <title>Complete DNA sequence of /Kuraishia capsulata/ illustrates novel genomic features among budding yeasts (/Saccharomycotina/).</title>
        <authorList>
            <person name="Morales L."/>
            <person name="Noel B."/>
            <person name="Porcel B."/>
            <person name="Marcet-Houben M."/>
            <person name="Hullo M-F."/>
            <person name="Sacerdot C."/>
            <person name="Tekaia F."/>
            <person name="Leh-Louis V."/>
            <person name="Despons L."/>
            <person name="Khanna V."/>
            <person name="Aury J-M."/>
            <person name="Barbe V."/>
            <person name="Couloux A."/>
            <person name="Labadie K."/>
            <person name="Pelletier E."/>
            <person name="Souciet J-L."/>
            <person name="Boekhout T."/>
            <person name="Gabaldon T."/>
            <person name="Wincker P."/>
            <person name="Dujon B."/>
        </authorList>
    </citation>
    <scope>NUCLEOTIDE SEQUENCE</scope>
    <source>
        <strain evidence="2">CBS 1993</strain>
    </source>
</reference>